<protein>
    <submittedName>
        <fullName evidence="1">Uncharacterized protein</fullName>
    </submittedName>
</protein>
<sequence length="204" mass="23174">MNTILRKETTPDMTTNPSEAASILGLGGAFSGAKQPFYSENRDFTQLSDLNMEKSCSMRRLISEGFSAIPRAVLNNLTNPDEQERLIANILFIFFRDARFKDGTMALKNAVYPCRRGQLVVQQKKMAAQMMVNYRSFQRVINVLKSDGIIEVERLKDGSRITITAYDLLVGAKLKEHKPAEPKKLPCDVYEINMREMFPDQNNN</sequence>
<reference evidence="2" key="1">
    <citation type="submission" date="2017-02" db="EMBL/GenBank/DDBJ databases">
        <authorList>
            <person name="Varghese N."/>
            <person name="Submissions S."/>
        </authorList>
    </citation>
    <scope>NUCLEOTIDE SEQUENCE [LARGE SCALE GENOMIC DNA]</scope>
    <source>
        <strain evidence="2">DSM 24967</strain>
    </source>
</reference>
<evidence type="ECO:0000313" key="2">
    <source>
        <dbReference type="Proteomes" id="UP000190852"/>
    </source>
</evidence>
<gene>
    <name evidence="1" type="ORF">SAMN05660349_00401</name>
</gene>
<proteinExistence type="predicted"/>
<dbReference type="RefSeq" id="WP_139376548.1">
    <property type="nucleotide sequence ID" value="NZ_FUYQ01000002.1"/>
</dbReference>
<dbReference type="AlphaFoldDB" id="A0A1T5A4G5"/>
<keyword evidence="2" id="KW-1185">Reference proteome</keyword>
<organism evidence="1 2">
    <name type="scientific">Parabacteroides chartae</name>
    <dbReference type="NCBI Taxonomy" id="1037355"/>
    <lineage>
        <taxon>Bacteria</taxon>
        <taxon>Pseudomonadati</taxon>
        <taxon>Bacteroidota</taxon>
        <taxon>Bacteroidia</taxon>
        <taxon>Bacteroidales</taxon>
        <taxon>Tannerellaceae</taxon>
        <taxon>Parabacteroides</taxon>
    </lineage>
</organism>
<accession>A0A1T5A4G5</accession>
<evidence type="ECO:0000313" key="1">
    <source>
        <dbReference type="EMBL" id="SKB29699.1"/>
    </source>
</evidence>
<dbReference type="Proteomes" id="UP000190852">
    <property type="component" value="Unassembled WGS sequence"/>
</dbReference>
<name>A0A1T5A4G5_9BACT</name>
<dbReference type="EMBL" id="FUYQ01000002">
    <property type="protein sequence ID" value="SKB29699.1"/>
    <property type="molecule type" value="Genomic_DNA"/>
</dbReference>